<evidence type="ECO:0000256" key="2">
    <source>
        <dbReference type="ARBA" id="ARBA00023125"/>
    </source>
</evidence>
<evidence type="ECO:0000313" key="6">
    <source>
        <dbReference type="Proteomes" id="UP001162156"/>
    </source>
</evidence>
<dbReference type="AlphaFoldDB" id="A0AAV8ZPJ2"/>
<protein>
    <recommendedName>
        <fullName evidence="4">HTH CENPB-type domain-containing protein</fullName>
    </recommendedName>
</protein>
<gene>
    <name evidence="5" type="ORF">NQ314_003307</name>
</gene>
<keyword evidence="6" id="KW-1185">Reference proteome</keyword>
<dbReference type="Pfam" id="PF03221">
    <property type="entry name" value="HTH_Tnp_Tc5"/>
    <property type="match status" value="1"/>
</dbReference>
<keyword evidence="2" id="KW-0238">DNA-binding</keyword>
<evidence type="ECO:0000256" key="1">
    <source>
        <dbReference type="ARBA" id="ARBA00004123"/>
    </source>
</evidence>
<keyword evidence="3" id="KW-0539">Nucleus</keyword>
<dbReference type="InterPro" id="IPR006600">
    <property type="entry name" value="HTH_CenpB_DNA-bd_dom"/>
</dbReference>
<dbReference type="InterPro" id="IPR009057">
    <property type="entry name" value="Homeodomain-like_sf"/>
</dbReference>
<name>A0AAV8ZPJ2_9CUCU</name>
<accession>A0AAV8ZPJ2</accession>
<evidence type="ECO:0000256" key="3">
    <source>
        <dbReference type="ARBA" id="ARBA00023242"/>
    </source>
</evidence>
<feature type="domain" description="HTH CENPB-type" evidence="4">
    <location>
        <begin position="71"/>
        <end position="146"/>
    </location>
</feature>
<dbReference type="PROSITE" id="PS51253">
    <property type="entry name" value="HTH_CENPB"/>
    <property type="match status" value="1"/>
</dbReference>
<dbReference type="PANTHER" id="PTHR19303:SF74">
    <property type="entry name" value="POGO TRANSPOSABLE ELEMENT WITH KRAB DOMAIN"/>
    <property type="match status" value="1"/>
</dbReference>
<evidence type="ECO:0000259" key="4">
    <source>
        <dbReference type="PROSITE" id="PS51253"/>
    </source>
</evidence>
<evidence type="ECO:0000313" key="5">
    <source>
        <dbReference type="EMBL" id="KAJ8966811.1"/>
    </source>
</evidence>
<reference evidence="5" key="1">
    <citation type="journal article" date="2023" name="Insect Mol. Biol.">
        <title>Genome sequencing provides insights into the evolution of gene families encoding plant cell wall-degrading enzymes in longhorned beetles.</title>
        <authorList>
            <person name="Shin N.R."/>
            <person name="Okamura Y."/>
            <person name="Kirsch R."/>
            <person name="Pauchet Y."/>
        </authorList>
    </citation>
    <scope>NUCLEOTIDE SEQUENCE</scope>
    <source>
        <strain evidence="5">RBIC_L_NR</strain>
    </source>
</reference>
<comment type="subcellular location">
    <subcellularLocation>
        <location evidence="1">Nucleus</location>
    </subcellularLocation>
</comment>
<dbReference type="InterPro" id="IPR050863">
    <property type="entry name" value="CenT-Element_Derived"/>
</dbReference>
<organism evidence="5 6">
    <name type="scientific">Rhamnusium bicolor</name>
    <dbReference type="NCBI Taxonomy" id="1586634"/>
    <lineage>
        <taxon>Eukaryota</taxon>
        <taxon>Metazoa</taxon>
        <taxon>Ecdysozoa</taxon>
        <taxon>Arthropoda</taxon>
        <taxon>Hexapoda</taxon>
        <taxon>Insecta</taxon>
        <taxon>Pterygota</taxon>
        <taxon>Neoptera</taxon>
        <taxon>Endopterygota</taxon>
        <taxon>Coleoptera</taxon>
        <taxon>Polyphaga</taxon>
        <taxon>Cucujiformia</taxon>
        <taxon>Chrysomeloidea</taxon>
        <taxon>Cerambycidae</taxon>
        <taxon>Lepturinae</taxon>
        <taxon>Rhagiini</taxon>
        <taxon>Rhamnusium</taxon>
    </lineage>
</organism>
<comment type="caution">
    <text evidence="5">The sequence shown here is derived from an EMBL/GenBank/DDBJ whole genome shotgun (WGS) entry which is preliminary data.</text>
</comment>
<dbReference type="GO" id="GO:0005634">
    <property type="term" value="C:nucleus"/>
    <property type="evidence" value="ECO:0007669"/>
    <property type="project" value="UniProtKB-SubCell"/>
</dbReference>
<dbReference type="Gene3D" id="1.10.10.60">
    <property type="entry name" value="Homeodomain-like"/>
    <property type="match status" value="1"/>
</dbReference>
<dbReference type="PANTHER" id="PTHR19303">
    <property type="entry name" value="TRANSPOSON"/>
    <property type="match status" value="1"/>
</dbReference>
<dbReference type="Pfam" id="PF05225">
    <property type="entry name" value="HTH_psq"/>
    <property type="match status" value="1"/>
</dbReference>
<dbReference type="Proteomes" id="UP001162156">
    <property type="component" value="Unassembled WGS sequence"/>
</dbReference>
<dbReference type="GO" id="GO:0003677">
    <property type="term" value="F:DNA binding"/>
    <property type="evidence" value="ECO:0007669"/>
    <property type="project" value="UniProtKB-KW"/>
</dbReference>
<sequence length="291" mass="33183">MSFIKIWHQKRDNSKNKCPRRTLFNYSPSQIKNALEEIRNGMKIQTACKMYNVPRSTIRNKLLGRAPETTGKVGKDPVLGEEVENRLVEWIKETSRAGFPICREGLIYSVQKLVKEAELNTPFKNGTSGRKWFHLFMSRHPDLSRKQSEYINRARSLVTEKKIKSWFAETLELLGDDKSVLEDPARVWNMDETAMYLCPKGTLVLAEKGVPVCNTSANSDKENITTLLTVSAAGHMAPPLTLYKYDRLPKNVSKNAPPEWAIGKSPKGWTSSAFYEYFANVLLSYLKKDQC</sequence>
<dbReference type="InterPro" id="IPR007889">
    <property type="entry name" value="HTH_Psq"/>
</dbReference>
<proteinExistence type="predicted"/>
<dbReference type="SUPFAM" id="SSF46689">
    <property type="entry name" value="Homeodomain-like"/>
    <property type="match status" value="1"/>
</dbReference>
<dbReference type="EMBL" id="JANEYF010000937">
    <property type="protein sequence ID" value="KAJ8966811.1"/>
    <property type="molecule type" value="Genomic_DNA"/>
</dbReference>